<dbReference type="Proteomes" id="UP000002485">
    <property type="component" value="Chromosome I"/>
</dbReference>
<dbReference type="InterPro" id="IPR039853">
    <property type="entry name" value="Pinin"/>
</dbReference>
<evidence type="ECO:0000256" key="9">
    <source>
        <dbReference type="SAM" id="MobiDB-lite"/>
    </source>
</evidence>
<dbReference type="AlphaFoldDB" id="A0AAN2H7J7"/>
<dbReference type="PANTHER" id="PTHR12707">
    <property type="entry name" value="PINN"/>
    <property type="match status" value="1"/>
</dbReference>
<keyword evidence="12" id="KW-1185">Reference proteome</keyword>
<dbReference type="GO" id="GO:0005634">
    <property type="term" value="C:nucleus"/>
    <property type="evidence" value="ECO:0007669"/>
    <property type="project" value="UniProtKB-SubCell"/>
</dbReference>
<keyword evidence="5" id="KW-0804">Transcription</keyword>
<evidence type="ECO:0000259" key="10">
    <source>
        <dbReference type="Pfam" id="PF04696"/>
    </source>
</evidence>
<evidence type="ECO:0000256" key="3">
    <source>
        <dbReference type="ARBA" id="ARBA00022664"/>
    </source>
</evidence>
<evidence type="ECO:0000256" key="4">
    <source>
        <dbReference type="ARBA" id="ARBA00023015"/>
    </source>
</evidence>
<keyword evidence="7" id="KW-0539">Nucleus</keyword>
<accession>A0AAN2H7J7</accession>
<dbReference type="GO" id="GO:0008380">
    <property type="term" value="P:RNA splicing"/>
    <property type="evidence" value="ECO:0007669"/>
    <property type="project" value="UniProtKB-KW"/>
</dbReference>
<feature type="coiled-coil region" evidence="8">
    <location>
        <begin position="96"/>
        <end position="159"/>
    </location>
</feature>
<keyword evidence="4" id="KW-0805">Transcription regulation</keyword>
<feature type="compositionally biased region" description="Basic and acidic residues" evidence="9">
    <location>
        <begin position="48"/>
        <end position="66"/>
    </location>
</feature>
<evidence type="ECO:0000256" key="6">
    <source>
        <dbReference type="ARBA" id="ARBA00023187"/>
    </source>
</evidence>
<evidence type="ECO:0000256" key="5">
    <source>
        <dbReference type="ARBA" id="ARBA00023163"/>
    </source>
</evidence>
<feature type="domain" description="Pinin/SDK/MemA protein" evidence="10">
    <location>
        <begin position="64"/>
        <end position="187"/>
    </location>
</feature>
<keyword evidence="3" id="KW-0507">mRNA processing</keyword>
<comment type="similarity">
    <text evidence="2">Belongs to the pinin family.</text>
</comment>
<dbReference type="EMBL" id="CU329670">
    <property type="protein sequence ID" value="CAK9839165.1"/>
    <property type="molecule type" value="Genomic_DNA"/>
</dbReference>
<evidence type="ECO:0000256" key="7">
    <source>
        <dbReference type="ARBA" id="ARBA00023242"/>
    </source>
</evidence>
<feature type="region of interest" description="Disordered" evidence="9">
    <location>
        <begin position="1"/>
        <end position="68"/>
    </location>
</feature>
<feature type="compositionally biased region" description="Basic and acidic residues" evidence="9">
    <location>
        <begin position="29"/>
        <end position="38"/>
    </location>
</feature>
<evidence type="ECO:0000256" key="1">
    <source>
        <dbReference type="ARBA" id="ARBA00004123"/>
    </source>
</evidence>
<gene>
    <name evidence="11" type="primary">pnn1</name>
    <name evidence="11" type="ORF">SPOM_SPAC26F1.02</name>
</gene>
<evidence type="ECO:0000256" key="2">
    <source>
        <dbReference type="ARBA" id="ARBA00010386"/>
    </source>
</evidence>
<protein>
    <submittedName>
        <fullName evidence="11">EJC auxiliary factor, pinin ortholog Pnn1</fullName>
    </submittedName>
</protein>
<dbReference type="KEGG" id="spo:2542087"/>
<keyword evidence="6" id="KW-0508">mRNA splicing</keyword>
<dbReference type="GeneID" id="2542087"/>
<evidence type="ECO:0000313" key="11">
    <source>
        <dbReference type="EMBL" id="CAK9839165.1"/>
    </source>
</evidence>
<dbReference type="Pfam" id="PF04696">
    <property type="entry name" value="Pinin_SDK_memA"/>
    <property type="match status" value="1"/>
</dbReference>
<dbReference type="PANTHER" id="PTHR12707:SF0">
    <property type="entry name" value="PININ"/>
    <property type="match status" value="1"/>
</dbReference>
<proteinExistence type="inferred from homology"/>
<sequence length="192" mass="22680">MDERREELSAKSTVQNVKISEAPILDGKVNNEDSHMEIDQPEGSMEEDDHRQVKEKNTSENSVEQKRGRRMFGALLGTLGKFQQESEREQKSARKVKRAELEEKLAKRREQELQELEKQEKIEAEILESRLQEQRKVALDELELDRNDLKKVLDNKKSYYLRTKTQPSLFYRPYYLLPSQRTQLEQMKSEAP</sequence>
<keyword evidence="8" id="KW-0175">Coiled coil</keyword>
<dbReference type="InterPro" id="IPR006786">
    <property type="entry name" value="Pinin_SDK_MemA"/>
</dbReference>
<dbReference type="GO" id="GO:0006397">
    <property type="term" value="P:mRNA processing"/>
    <property type="evidence" value="ECO:0007669"/>
    <property type="project" value="UniProtKB-KW"/>
</dbReference>
<name>A0AAN2H7J7_SCHPO</name>
<evidence type="ECO:0000256" key="8">
    <source>
        <dbReference type="SAM" id="Coils"/>
    </source>
</evidence>
<organism evidence="11 12">
    <name type="scientific">Schizosaccharomyces pombe (strain 972 / ATCC 24843)</name>
    <name type="common">Fission yeast</name>
    <dbReference type="NCBI Taxonomy" id="284812"/>
    <lineage>
        <taxon>Eukaryota</taxon>
        <taxon>Fungi</taxon>
        <taxon>Dikarya</taxon>
        <taxon>Ascomycota</taxon>
        <taxon>Taphrinomycotina</taxon>
        <taxon>Schizosaccharomycetes</taxon>
        <taxon>Schizosaccharomycetales</taxon>
        <taxon>Schizosaccharomycetaceae</taxon>
        <taxon>Schizosaccharomyces</taxon>
    </lineage>
</organism>
<reference evidence="11 12" key="1">
    <citation type="journal article" date="2002" name="Nature">
        <title>The genome sequence of Schizosaccharomyces pombe.</title>
        <authorList>
            <person name="Wood V."/>
            <person name="Gwilliam R."/>
            <person name="Rajandream M.A."/>
            <person name="Lyne M."/>
            <person name="Lyne R."/>
            <person name="Stewart A."/>
            <person name="Sgouros J."/>
            <person name="Peat N."/>
            <person name="Hayles J."/>
            <person name="Baker S."/>
            <person name="Basham D."/>
            <person name="Bowman S."/>
            <person name="Brooks K."/>
            <person name="Brown D."/>
            <person name="Brown S."/>
            <person name="Chillingworth T."/>
            <person name="Churcher C."/>
            <person name="Collins M."/>
            <person name="Connor R."/>
            <person name="Cronin A."/>
            <person name="Davis P."/>
            <person name="Feltwell T."/>
            <person name="Fraser A."/>
            <person name="Gentles S."/>
            <person name="Goble A."/>
            <person name="Hamlin N."/>
            <person name="Harris D."/>
            <person name="Hidalgo J."/>
            <person name="Hodgson G."/>
            <person name="Holroyd S."/>
            <person name="Hornsby T."/>
            <person name="Howarth S."/>
            <person name="Huckle E.J."/>
            <person name="Hunt S."/>
            <person name="Jagels K."/>
            <person name="James K."/>
            <person name="Jones L."/>
            <person name="Jones M."/>
            <person name="Leather S."/>
            <person name="McDonald S."/>
            <person name="McLean J."/>
            <person name="Mooney P."/>
            <person name="Moule S."/>
            <person name="Mungall K."/>
            <person name="Murphy L."/>
            <person name="Niblett D."/>
            <person name="Odell C."/>
            <person name="Oliver K."/>
            <person name="O'Neil S."/>
            <person name="Pearson D."/>
            <person name="Quail M.A."/>
            <person name="Rabbinowitsch E."/>
            <person name="Rutherford K."/>
            <person name="Rutter S."/>
            <person name="Saunders D."/>
            <person name="Seeger K."/>
            <person name="Sharp S."/>
            <person name="Skelton J."/>
            <person name="Simmonds M."/>
            <person name="Squares R."/>
            <person name="Squares S."/>
            <person name="Stevens K."/>
            <person name="Taylor K."/>
            <person name="Taylor R.G."/>
            <person name="Tivey A."/>
            <person name="Walsh S."/>
            <person name="Warren T."/>
            <person name="Whitehead S."/>
            <person name="Woodward J."/>
            <person name="Volckaert G."/>
            <person name="Aert R."/>
            <person name="Robben J."/>
            <person name="Grymonprez B."/>
            <person name="Weltjens I."/>
            <person name="Vanstreels E."/>
            <person name="Rieger M."/>
            <person name="Schafer M."/>
            <person name="Muller-Auer S."/>
            <person name="Gabel C."/>
            <person name="Fuchs M."/>
            <person name="Dusterhoft A."/>
            <person name="Fritzc C."/>
            <person name="Holzer E."/>
            <person name="Moestl D."/>
            <person name="Hilbert H."/>
            <person name="Borzym K."/>
            <person name="Langer I."/>
            <person name="Beck A."/>
            <person name="Lehrach H."/>
            <person name="Reinhardt R."/>
            <person name="Pohl T.M."/>
            <person name="Eger P."/>
            <person name="Zimmermann W."/>
            <person name="Wedler H."/>
            <person name="Wambutt R."/>
            <person name="Purnelle B."/>
            <person name="Goffeau A."/>
            <person name="Cadieu E."/>
            <person name="Dreano S."/>
            <person name="Gloux S."/>
            <person name="Lelaure V."/>
            <person name="Mottier S."/>
            <person name="Galibert F."/>
            <person name="Aves S.J."/>
            <person name="Xiang Z."/>
            <person name="Hunt C."/>
            <person name="Moore K."/>
            <person name="Hurst S.M."/>
            <person name="Lucas M."/>
            <person name="Rochet M."/>
            <person name="Gaillardin C."/>
            <person name="Tallada V.A."/>
            <person name="Garzon A."/>
            <person name="Thode G."/>
            <person name="Daga R.R."/>
            <person name="Cruzado L."/>
            <person name="Jimenez J."/>
            <person name="Sanchez M."/>
            <person name="del Rey F."/>
            <person name="Benito J."/>
            <person name="Dominguez A."/>
            <person name="Revuelta J.L."/>
            <person name="Moreno S."/>
            <person name="Armstrong J."/>
            <person name="Forsburg S.L."/>
            <person name="Cerutti L."/>
            <person name="Lowe T."/>
            <person name="McCombie W.R."/>
            <person name="Paulsen I."/>
            <person name="Potashkin J."/>
            <person name="Shpakovski G.V."/>
            <person name="Ussery D."/>
            <person name="Barrell B.G."/>
            <person name="Nurse P."/>
        </authorList>
    </citation>
    <scope>NUCLEOTIDE SEQUENCE [LARGE SCALE GENOMIC DNA]</scope>
    <source>
        <strain evidence="12">972 / ATCC 24843</strain>
    </source>
</reference>
<comment type="subcellular location">
    <subcellularLocation>
        <location evidence="1">Nucleus</location>
    </subcellularLocation>
</comment>
<evidence type="ECO:0000313" key="12">
    <source>
        <dbReference type="Proteomes" id="UP000002485"/>
    </source>
</evidence>